<feature type="transmembrane region" description="Helical" evidence="12">
    <location>
        <begin position="461"/>
        <end position="479"/>
    </location>
</feature>
<dbReference type="GO" id="GO:0016020">
    <property type="term" value="C:membrane"/>
    <property type="evidence" value="ECO:0000318"/>
    <property type="project" value="GO_Central"/>
</dbReference>
<name>F6VLD3_MONDO</name>
<keyword evidence="6 12" id="KW-0812">Transmembrane</keyword>
<evidence type="ECO:0000313" key="14">
    <source>
        <dbReference type="Proteomes" id="UP000002280"/>
    </source>
</evidence>
<dbReference type="GO" id="GO:0055085">
    <property type="term" value="P:transmembrane transport"/>
    <property type="evidence" value="ECO:0000318"/>
    <property type="project" value="GO_Central"/>
</dbReference>
<dbReference type="PANTHER" id="PTHR12385">
    <property type="entry name" value="CHOLINE TRANSPORTER-LIKE (SLC FAMILY 44)"/>
    <property type="match status" value="1"/>
</dbReference>
<sequence>AVPSCHELPSWDQGDAKKVAYAVDSRGDFCGQKNTPNEMKSLLFYFNILLCSSPVVLLKLHCPTTTVCVSTCPDRFLTFLEVQGRYTFNRSLWAYYQQYCKPGFDNPLKPGLLGRDSDSHPFHLFPTDFKRCFPDLSIQDSILRIGNQTAFLDGSGILRNVSDLQEAAKDINLIRSMKILGFKILEDFASAWHWIVLALVLAMFSSFLFLLLLRFCASCILWIFVLGVIGIVAYGIGYSYLEYRHLHTSQGAQMTILDLGFHSDYKAYLKLEQTWLLFLILLSIVELLVLFLLLFLRKSIRIAVILLEEGSRIIGHMPQSLLFPLVTVFLVFVCIGYWIVIAMYPSIIPFPSGILRQHQNQLLKIPSINDRFVIVTAEKPRKPGPESCSARLTPSRSPHWPVILWTLCFLPCAILAVLPPPYPSGIQLLQGRERSITIVVVAVTIPKNILVPYFVLSLTRYHTGSIALGAITLTTVQCLRFFLEYINHHLKDSKRMQSKFILCCCRFCLWCLEKFLKYLNRNAYIMVAIYGDNFCTAAQDAFHLVMRNVVRVAMLDKVTDFLLWLGKMLVSVSIGALGYLFFTQKLPIAAPTLNYYWIPLLVMVLGSYIIAHGFFSVFAMCVDTLFLCFCEDLERNNGSLERPYFMPPTLLKTLGKRQYRKLKKKVWKRVKHPTGHHSRVY</sequence>
<reference evidence="13 14" key="1">
    <citation type="journal article" date="2007" name="Nature">
        <title>Genome of the marsupial Monodelphis domestica reveals innovation in non-coding sequences.</title>
        <authorList>
            <person name="Mikkelsen T.S."/>
            <person name="Wakefield M.J."/>
            <person name="Aken B."/>
            <person name="Amemiya C.T."/>
            <person name="Chang J.L."/>
            <person name="Duke S."/>
            <person name="Garber M."/>
            <person name="Gentles A.J."/>
            <person name="Goodstadt L."/>
            <person name="Heger A."/>
            <person name="Jurka J."/>
            <person name="Kamal M."/>
            <person name="Mauceli E."/>
            <person name="Searle S.M."/>
            <person name="Sharpe T."/>
            <person name="Baker M.L."/>
            <person name="Batzer M.A."/>
            <person name="Benos P.V."/>
            <person name="Belov K."/>
            <person name="Clamp M."/>
            <person name="Cook A."/>
            <person name="Cuff J."/>
            <person name="Das R."/>
            <person name="Davidow L."/>
            <person name="Deakin J.E."/>
            <person name="Fazzari M.J."/>
            <person name="Glass J.L."/>
            <person name="Grabherr M."/>
            <person name="Greally J.M."/>
            <person name="Gu W."/>
            <person name="Hore T.A."/>
            <person name="Huttley G.A."/>
            <person name="Kleber M."/>
            <person name="Jirtle R.L."/>
            <person name="Koina E."/>
            <person name="Lee J.T."/>
            <person name="Mahony S."/>
            <person name="Marra M.A."/>
            <person name="Miller R.D."/>
            <person name="Nicholls R.D."/>
            <person name="Oda M."/>
            <person name="Papenfuss A.T."/>
            <person name="Parra Z.E."/>
            <person name="Pollock D.D."/>
            <person name="Ray D.A."/>
            <person name="Schein J.E."/>
            <person name="Speed T.P."/>
            <person name="Thompson K."/>
            <person name="VandeBerg J.L."/>
            <person name="Wade C.M."/>
            <person name="Walker J.A."/>
            <person name="Waters P.D."/>
            <person name="Webber C."/>
            <person name="Weidman J.R."/>
            <person name="Xie X."/>
            <person name="Zody M.C."/>
            <person name="Baldwin J."/>
            <person name="Abdouelleil A."/>
            <person name="Abdulkadir J."/>
            <person name="Abebe A."/>
            <person name="Abera B."/>
            <person name="Abreu J."/>
            <person name="Acer S.C."/>
            <person name="Aftuck L."/>
            <person name="Alexander A."/>
            <person name="An P."/>
            <person name="Anderson E."/>
            <person name="Anderson S."/>
            <person name="Arachi H."/>
            <person name="Azer M."/>
            <person name="Bachantsang P."/>
            <person name="Barry A."/>
            <person name="Bayul T."/>
            <person name="Berlin A."/>
            <person name="Bessette D."/>
            <person name="Bloom T."/>
            <person name="Bloom T."/>
            <person name="Boguslavskiy L."/>
            <person name="Bonnet C."/>
            <person name="Boukhgalter B."/>
            <person name="Bourzgui I."/>
            <person name="Brown A."/>
            <person name="Cahill P."/>
            <person name="Channer S."/>
            <person name="Cheshatsang Y."/>
            <person name="Chuda L."/>
            <person name="Citroen M."/>
            <person name="Collymore A."/>
            <person name="Cooke P."/>
            <person name="Costello M."/>
            <person name="D'Aco K."/>
            <person name="Daza R."/>
            <person name="De Haan G."/>
            <person name="DeGray S."/>
            <person name="DeMaso C."/>
            <person name="Dhargay N."/>
            <person name="Dooley K."/>
            <person name="Dooley E."/>
            <person name="Doricent M."/>
            <person name="Dorje P."/>
            <person name="Dorjee K."/>
            <person name="Dupes A."/>
            <person name="Elong R."/>
            <person name="Falk J."/>
            <person name="Farina A."/>
            <person name="Faro S."/>
            <person name="Ferguson D."/>
            <person name="Fisher S."/>
            <person name="Foley C.D."/>
            <person name="Franke A."/>
            <person name="Friedrich D."/>
            <person name="Gadbois L."/>
            <person name="Gearin G."/>
            <person name="Gearin C.R."/>
            <person name="Giannoukos G."/>
            <person name="Goode T."/>
            <person name="Graham J."/>
            <person name="Grandbois E."/>
            <person name="Grewal S."/>
            <person name="Gyaltsen K."/>
            <person name="Hafez N."/>
            <person name="Hagos B."/>
            <person name="Hall J."/>
            <person name="Henson C."/>
            <person name="Hollinger A."/>
            <person name="Honan T."/>
            <person name="Huard M.D."/>
            <person name="Hughes L."/>
            <person name="Hurhula B."/>
            <person name="Husby M.E."/>
            <person name="Kamat A."/>
            <person name="Kanga B."/>
            <person name="Kashin S."/>
            <person name="Khazanovich D."/>
            <person name="Kisner P."/>
            <person name="Lance K."/>
            <person name="Lara M."/>
            <person name="Lee W."/>
            <person name="Lennon N."/>
            <person name="Letendre F."/>
            <person name="LeVine R."/>
            <person name="Lipovsky A."/>
            <person name="Liu X."/>
            <person name="Liu J."/>
            <person name="Liu S."/>
            <person name="Lokyitsang T."/>
            <person name="Lokyitsang Y."/>
            <person name="Lubonja R."/>
            <person name="Lui A."/>
            <person name="MacDonald P."/>
            <person name="Magnisalis V."/>
            <person name="Maru K."/>
            <person name="Matthews C."/>
            <person name="McCusker W."/>
            <person name="McDonough S."/>
            <person name="Mehta T."/>
            <person name="Meldrim J."/>
            <person name="Meneus L."/>
            <person name="Mihai O."/>
            <person name="Mihalev A."/>
            <person name="Mihova T."/>
            <person name="Mittelman R."/>
            <person name="Mlenga V."/>
            <person name="Montmayeur A."/>
            <person name="Mulrain L."/>
            <person name="Navidi A."/>
            <person name="Naylor J."/>
            <person name="Negash T."/>
            <person name="Nguyen T."/>
            <person name="Nguyen N."/>
            <person name="Nicol R."/>
            <person name="Norbu C."/>
            <person name="Norbu N."/>
            <person name="Novod N."/>
            <person name="O'Neill B."/>
            <person name="Osman S."/>
            <person name="Markiewicz E."/>
            <person name="Oyono O.L."/>
            <person name="Patti C."/>
            <person name="Phunkhang P."/>
            <person name="Pierre F."/>
            <person name="Priest M."/>
            <person name="Raghuraman S."/>
            <person name="Rege F."/>
            <person name="Reyes R."/>
            <person name="Rise C."/>
            <person name="Rogov P."/>
            <person name="Ross K."/>
            <person name="Ryan E."/>
            <person name="Settipalli S."/>
            <person name="Shea T."/>
            <person name="Sherpa N."/>
            <person name="Shi L."/>
            <person name="Shih D."/>
            <person name="Sparrow T."/>
            <person name="Spaulding J."/>
            <person name="Stalker J."/>
            <person name="Stange-Thomann N."/>
            <person name="Stavropoulos S."/>
            <person name="Stone C."/>
            <person name="Strader C."/>
            <person name="Tesfaye S."/>
            <person name="Thomson T."/>
            <person name="Thoulutsang Y."/>
            <person name="Thoulutsang D."/>
            <person name="Topham K."/>
            <person name="Topping I."/>
            <person name="Tsamla T."/>
            <person name="Vassiliev H."/>
            <person name="Vo A."/>
            <person name="Wangchuk T."/>
            <person name="Wangdi T."/>
            <person name="Weiand M."/>
            <person name="Wilkinson J."/>
            <person name="Wilson A."/>
            <person name="Yadav S."/>
            <person name="Young G."/>
            <person name="Yu Q."/>
            <person name="Zembek L."/>
            <person name="Zhong D."/>
            <person name="Zimmer A."/>
            <person name="Zwirko Z."/>
            <person name="Jaffe D.B."/>
            <person name="Alvarez P."/>
            <person name="Brockman W."/>
            <person name="Butler J."/>
            <person name="Chin C."/>
            <person name="Gnerre S."/>
            <person name="MacCallum I."/>
            <person name="Graves J.A."/>
            <person name="Ponting C.P."/>
            <person name="Breen M."/>
            <person name="Samollow P.B."/>
            <person name="Lander E.S."/>
            <person name="Lindblad-Toh K."/>
        </authorList>
    </citation>
    <scope>NUCLEOTIDE SEQUENCE [LARGE SCALE GENOMIC DNA]</scope>
</reference>
<organism evidence="13 14">
    <name type="scientific">Monodelphis domestica</name>
    <name type="common">Gray short-tailed opossum</name>
    <dbReference type="NCBI Taxonomy" id="13616"/>
    <lineage>
        <taxon>Eukaryota</taxon>
        <taxon>Metazoa</taxon>
        <taxon>Chordata</taxon>
        <taxon>Craniata</taxon>
        <taxon>Vertebrata</taxon>
        <taxon>Euteleostomi</taxon>
        <taxon>Mammalia</taxon>
        <taxon>Metatheria</taxon>
        <taxon>Didelphimorphia</taxon>
        <taxon>Didelphidae</taxon>
        <taxon>Monodelphis</taxon>
    </lineage>
</organism>
<dbReference type="Ensembl" id="ENSMODT00000039797.3">
    <property type="protein sequence ID" value="ENSMODP00000038197.2"/>
    <property type="gene ID" value="ENSMODG00000019086.4"/>
</dbReference>
<keyword evidence="14" id="KW-1185">Reference proteome</keyword>
<dbReference type="GO" id="GO:0022857">
    <property type="term" value="F:transmembrane transporter activity"/>
    <property type="evidence" value="ECO:0000318"/>
    <property type="project" value="GO_Central"/>
</dbReference>
<dbReference type="HOGENOM" id="CLU_017181_3_1_1"/>
<accession>F6VLD3</accession>
<dbReference type="Pfam" id="PF04515">
    <property type="entry name" value="Choline_transpo"/>
    <property type="match status" value="2"/>
</dbReference>
<evidence type="ECO:0000256" key="7">
    <source>
        <dbReference type="ARBA" id="ARBA00022989"/>
    </source>
</evidence>
<feature type="transmembrane region" description="Helical" evidence="12">
    <location>
        <begin position="435"/>
        <end position="455"/>
    </location>
</feature>
<dbReference type="Proteomes" id="UP000002280">
    <property type="component" value="Chromosome 2"/>
</dbReference>
<comment type="subcellular location">
    <subcellularLocation>
        <location evidence="1 12">Cell membrane</location>
        <topology evidence="1 12">Multi-pass membrane protein</topology>
    </subcellularLocation>
</comment>
<comment type="catalytic activity">
    <reaction evidence="10">
        <text>choline(out) + n H(+)(in) = choline(in) + n H(+)(out)</text>
        <dbReference type="Rhea" id="RHEA:75463"/>
        <dbReference type="ChEBI" id="CHEBI:15354"/>
        <dbReference type="ChEBI" id="CHEBI:15378"/>
    </reaction>
</comment>
<dbReference type="GO" id="GO:0015297">
    <property type="term" value="F:antiporter activity"/>
    <property type="evidence" value="ECO:0007669"/>
    <property type="project" value="UniProtKB-KW"/>
</dbReference>
<evidence type="ECO:0000256" key="11">
    <source>
        <dbReference type="ARBA" id="ARBA00037726"/>
    </source>
</evidence>
<keyword evidence="3" id="KW-0813">Transport</keyword>
<evidence type="ECO:0000256" key="6">
    <source>
        <dbReference type="ARBA" id="ARBA00022692"/>
    </source>
</evidence>
<evidence type="ECO:0000256" key="1">
    <source>
        <dbReference type="ARBA" id="ARBA00004651"/>
    </source>
</evidence>
<keyword evidence="7 12" id="KW-1133">Transmembrane helix</keyword>
<dbReference type="GO" id="GO:0015101">
    <property type="term" value="F:organic cation transmembrane transporter activity"/>
    <property type="evidence" value="ECO:0007669"/>
    <property type="project" value="UniProtKB-ARBA"/>
</dbReference>
<dbReference type="STRING" id="13616.ENSMODP00000038197"/>
<dbReference type="eggNOG" id="KOG1362">
    <property type="taxonomic scope" value="Eukaryota"/>
</dbReference>
<evidence type="ECO:0000256" key="4">
    <source>
        <dbReference type="ARBA" id="ARBA00022449"/>
    </source>
</evidence>
<comment type="function">
    <text evidence="11">Choline/H+ antiporter.</text>
</comment>
<comment type="function">
    <text evidence="12">Choline transporter.</text>
</comment>
<dbReference type="GeneTree" id="ENSGT00940000156600"/>
<evidence type="ECO:0000256" key="2">
    <source>
        <dbReference type="ARBA" id="ARBA00007168"/>
    </source>
</evidence>
<evidence type="ECO:0000256" key="8">
    <source>
        <dbReference type="ARBA" id="ARBA00023136"/>
    </source>
</evidence>
<reference evidence="13" key="3">
    <citation type="submission" date="2025-09" db="UniProtKB">
        <authorList>
            <consortium name="Ensembl"/>
        </authorList>
    </citation>
    <scope>IDENTIFICATION</scope>
</reference>
<proteinExistence type="inferred from homology"/>
<feature type="transmembrane region" description="Helical" evidence="12">
    <location>
        <begin position="191"/>
        <end position="213"/>
    </location>
</feature>
<evidence type="ECO:0000256" key="5">
    <source>
        <dbReference type="ARBA" id="ARBA00022475"/>
    </source>
</evidence>
<dbReference type="InterPro" id="IPR007603">
    <property type="entry name" value="Choline_transptr-like"/>
</dbReference>
<feature type="transmembrane region" description="Helical" evidence="12">
    <location>
        <begin position="402"/>
        <end position="423"/>
    </location>
</feature>
<evidence type="ECO:0000256" key="10">
    <source>
        <dbReference type="ARBA" id="ARBA00035093"/>
    </source>
</evidence>
<evidence type="ECO:0000256" key="12">
    <source>
        <dbReference type="RuleBase" id="RU368066"/>
    </source>
</evidence>
<keyword evidence="5" id="KW-1003">Cell membrane</keyword>
<dbReference type="OMA" id="ASAWHWI"/>
<feature type="transmembrane region" description="Helical" evidence="12">
    <location>
        <begin position="561"/>
        <end position="582"/>
    </location>
</feature>
<feature type="transmembrane region" description="Helical" evidence="12">
    <location>
        <begin position="220"/>
        <end position="241"/>
    </location>
</feature>
<keyword evidence="9" id="KW-0325">Glycoprotein</keyword>
<evidence type="ECO:0000256" key="3">
    <source>
        <dbReference type="ARBA" id="ARBA00022448"/>
    </source>
</evidence>
<dbReference type="InParanoid" id="F6VLD3"/>
<protein>
    <recommendedName>
        <fullName evidence="12">Choline transporter-like protein</fullName>
    </recommendedName>
</protein>
<dbReference type="PANTHER" id="PTHR12385:SF42">
    <property type="entry name" value="CHOLINE TRANSPORTER-LIKE PROTEIN 5"/>
    <property type="match status" value="1"/>
</dbReference>
<feature type="transmembrane region" description="Helical" evidence="12">
    <location>
        <begin position="321"/>
        <end position="344"/>
    </location>
</feature>
<evidence type="ECO:0000313" key="13">
    <source>
        <dbReference type="Ensembl" id="ENSMODP00000038197.2"/>
    </source>
</evidence>
<reference evidence="13" key="2">
    <citation type="submission" date="2025-08" db="UniProtKB">
        <authorList>
            <consortium name="Ensembl"/>
        </authorList>
    </citation>
    <scope>IDENTIFICATION</scope>
</reference>
<dbReference type="Bgee" id="ENSMODG00000019086">
    <property type="expression patterns" value="Expressed in spermatocyte and 5 other cell types or tissues"/>
</dbReference>
<keyword evidence="4" id="KW-0050">Antiport</keyword>
<keyword evidence="8 12" id="KW-0472">Membrane</keyword>
<evidence type="ECO:0000256" key="9">
    <source>
        <dbReference type="ARBA" id="ARBA00023180"/>
    </source>
</evidence>
<dbReference type="AlphaFoldDB" id="F6VLD3"/>
<dbReference type="GO" id="GO:0005886">
    <property type="term" value="C:plasma membrane"/>
    <property type="evidence" value="ECO:0007669"/>
    <property type="project" value="UniProtKB-SubCell"/>
</dbReference>
<feature type="transmembrane region" description="Helical" evidence="12">
    <location>
        <begin position="594"/>
        <end position="620"/>
    </location>
</feature>
<feature type="transmembrane region" description="Helical" evidence="12">
    <location>
        <begin position="275"/>
        <end position="296"/>
    </location>
</feature>
<comment type="similarity">
    <text evidence="2 12">Belongs to the CTL (choline transporter-like) family.</text>
</comment>